<dbReference type="InterPro" id="IPR010075">
    <property type="entry name" value="PRibForGlyAmidine_synth_PurQ"/>
</dbReference>
<keyword evidence="4 8" id="KW-0658">Purine biosynthesis</keyword>
<reference evidence="9" key="3">
    <citation type="submission" date="2017-10" db="EMBL/GenBank/DDBJ databases">
        <authorList>
            <person name="Vrbovska V."/>
            <person name="Kovarovic V."/>
            <person name="Indrakova A."/>
        </authorList>
    </citation>
    <scope>NUCLEOTIDE SEQUENCE</scope>
    <source>
        <strain evidence="9">CCM 8730</strain>
    </source>
</reference>
<dbReference type="Gene3D" id="3.40.50.880">
    <property type="match status" value="1"/>
</dbReference>
<dbReference type="GO" id="GO:0006189">
    <property type="term" value="P:'de novo' IMP biosynthetic process"/>
    <property type="evidence" value="ECO:0007669"/>
    <property type="project" value="UniProtKB-UniRule"/>
</dbReference>
<evidence type="ECO:0000256" key="7">
    <source>
        <dbReference type="ARBA" id="ARBA00022962"/>
    </source>
</evidence>
<dbReference type="HAMAP" id="MF_00421">
    <property type="entry name" value="PurQ"/>
    <property type="match status" value="1"/>
</dbReference>
<name>A0A2C6WSW3_9STAP</name>
<evidence type="ECO:0000313" key="10">
    <source>
        <dbReference type="EMBL" id="UQW80769.1"/>
    </source>
</evidence>
<organism evidence="9 11">
    <name type="scientific">Staphylococcus edaphicus</name>
    <dbReference type="NCBI Taxonomy" id="1955013"/>
    <lineage>
        <taxon>Bacteria</taxon>
        <taxon>Bacillati</taxon>
        <taxon>Bacillota</taxon>
        <taxon>Bacilli</taxon>
        <taxon>Bacillales</taxon>
        <taxon>Staphylococcaceae</taxon>
        <taxon>Staphylococcus</taxon>
    </lineage>
</organism>
<dbReference type="PROSITE" id="PS51273">
    <property type="entry name" value="GATASE_TYPE_1"/>
    <property type="match status" value="1"/>
</dbReference>
<dbReference type="EC" id="3.5.1.2" evidence="8"/>
<reference evidence="10" key="4">
    <citation type="submission" date="2022-03" db="EMBL/GenBank/DDBJ databases">
        <title>Complete Genome Sequence of Staphylococcus edaphicus strain CCM 8731.</title>
        <authorList>
            <person name="Rimmer C.O."/>
            <person name="Thomas J.C."/>
        </authorList>
    </citation>
    <scope>NUCLEOTIDE SEQUENCE</scope>
    <source>
        <strain evidence="10">CCM 8731</strain>
    </source>
</reference>
<sequence>MKFAVLKFPGSNCDRDMYNAAIKSGVQAEYVDYRKTSLEGFDGVLIPGGFSFGDYLRSGAMASVAPITEEVKRFATEGKPVLGVCNGFQILTEIGLLPGALLHNDSHLFVSRNESLKVVNNQTPYTNLYDVDETVVYPVAHGEGHYYCTPEIYAALDQNNQIILKYVDNPNGSFNDIAGIVNEQGNVCGMMPHPERAIESILGSNSGVKLFEAMVNSWREQNV</sequence>
<evidence type="ECO:0000313" key="12">
    <source>
        <dbReference type="Proteomes" id="UP001056588"/>
    </source>
</evidence>
<evidence type="ECO:0000256" key="8">
    <source>
        <dbReference type="HAMAP-Rule" id="MF_00421"/>
    </source>
</evidence>
<dbReference type="Proteomes" id="UP000223828">
    <property type="component" value="Unassembled WGS sequence"/>
</dbReference>
<dbReference type="CDD" id="cd01740">
    <property type="entry name" value="GATase1_FGAR_AT"/>
    <property type="match status" value="1"/>
</dbReference>
<evidence type="ECO:0000313" key="9">
    <source>
        <dbReference type="EMBL" id="PHK50557.1"/>
    </source>
</evidence>
<dbReference type="GO" id="GO:0004359">
    <property type="term" value="F:glutaminase activity"/>
    <property type="evidence" value="ECO:0007669"/>
    <property type="project" value="UniProtKB-EC"/>
</dbReference>
<evidence type="ECO:0000256" key="3">
    <source>
        <dbReference type="ARBA" id="ARBA00022741"/>
    </source>
</evidence>
<dbReference type="EC" id="6.3.5.3" evidence="8"/>
<dbReference type="NCBIfam" id="TIGR01737">
    <property type="entry name" value="FGAM_synth_I"/>
    <property type="match status" value="1"/>
</dbReference>
<dbReference type="RefSeq" id="WP_099089251.1">
    <property type="nucleotide sequence ID" value="NZ_CP093217.1"/>
</dbReference>
<comment type="catalytic activity">
    <reaction evidence="8">
        <text>L-glutamine + H2O = L-glutamate + NH4(+)</text>
        <dbReference type="Rhea" id="RHEA:15889"/>
        <dbReference type="ChEBI" id="CHEBI:15377"/>
        <dbReference type="ChEBI" id="CHEBI:28938"/>
        <dbReference type="ChEBI" id="CHEBI:29985"/>
        <dbReference type="ChEBI" id="CHEBI:58359"/>
        <dbReference type="EC" id="3.5.1.2"/>
    </reaction>
</comment>
<dbReference type="GO" id="GO:0005737">
    <property type="term" value="C:cytoplasm"/>
    <property type="evidence" value="ECO:0007669"/>
    <property type="project" value="UniProtKB-SubCell"/>
</dbReference>
<protein>
    <recommendedName>
        <fullName evidence="8">Phosphoribosylformylglycinamidine synthase subunit PurQ</fullName>
        <shortName evidence="8">FGAM synthase</shortName>
        <ecNumber evidence="8">6.3.5.3</ecNumber>
    </recommendedName>
    <alternativeName>
        <fullName evidence="8">Formylglycinamide ribonucleotide amidotransferase subunit I</fullName>
        <shortName evidence="8">FGAR amidotransferase I</shortName>
        <shortName evidence="8">FGAR-AT I</shortName>
    </alternativeName>
    <alternativeName>
        <fullName evidence="8">Glutaminase PurQ</fullName>
        <ecNumber evidence="8">3.5.1.2</ecNumber>
    </alternativeName>
    <alternativeName>
        <fullName evidence="8">Phosphoribosylformylglycinamidine synthase subunit I</fullName>
    </alternativeName>
</protein>
<dbReference type="OrthoDB" id="9804441at2"/>
<keyword evidence="3 8" id="KW-0547">Nucleotide-binding</keyword>
<accession>A0A2C6WSW3</accession>
<dbReference type="GO" id="GO:0004642">
    <property type="term" value="F:phosphoribosylformylglycinamidine synthase activity"/>
    <property type="evidence" value="ECO:0007669"/>
    <property type="project" value="UniProtKB-UniRule"/>
</dbReference>
<feature type="active site" evidence="8">
    <location>
        <position position="193"/>
    </location>
</feature>
<comment type="function">
    <text evidence="8">Part of the phosphoribosylformylglycinamidine synthase complex involved in the purines biosynthetic pathway. Catalyzes the ATP-dependent conversion of formylglycinamide ribonucleotide (FGAR) and glutamine to yield formylglycinamidine ribonucleotide (FGAM) and glutamate. The FGAM synthase complex is composed of three subunits. PurQ produces an ammonia molecule by converting glutamine to glutamate. PurL transfers the ammonia molecule to FGAR to form FGAM in an ATP-dependent manner. PurS interacts with PurQ and PurL and is thought to assist in the transfer of the ammonia molecule from PurQ to PurL.</text>
</comment>
<reference evidence="11" key="2">
    <citation type="submission" date="2017-10" db="EMBL/GenBank/DDBJ databases">
        <title>Staphylococcus edaphicus sp. nov., isolated in Antarctica, harbouring mecC gene and genomic islands essential in adaptation to extreme environment.</title>
        <authorList>
            <person name="Pantucek R."/>
            <person name="Sedlacek I."/>
            <person name="Indrakova A."/>
            <person name="Vrbovska V."/>
            <person name="Maslanova I."/>
            <person name="Kovarovic V."/>
            <person name="Svec P."/>
            <person name="Kralova S."/>
            <person name="Kristofova L."/>
            <person name="Keklakova J."/>
            <person name="Petras P."/>
            <person name="Doskar J."/>
        </authorList>
    </citation>
    <scope>NUCLEOTIDE SEQUENCE [LARGE SCALE GENOMIC DNA]</scope>
    <source>
        <strain evidence="11">CCM 5085</strain>
    </source>
</reference>
<dbReference type="NCBIfam" id="NF002957">
    <property type="entry name" value="PRK03619.1"/>
    <property type="match status" value="1"/>
</dbReference>
<dbReference type="PANTHER" id="PTHR47552:SF1">
    <property type="entry name" value="PHOSPHORIBOSYLFORMYLGLYCINAMIDINE SYNTHASE SUBUNIT PURQ"/>
    <property type="match status" value="1"/>
</dbReference>
<dbReference type="PANTHER" id="PTHR47552">
    <property type="entry name" value="PHOSPHORIBOSYLFORMYLGLYCINAMIDINE SYNTHASE SUBUNIT PURQ"/>
    <property type="match status" value="1"/>
</dbReference>
<feature type="active site" description="Nucleophile" evidence="8">
    <location>
        <position position="85"/>
    </location>
</feature>
<dbReference type="PIRSF" id="PIRSF001586">
    <property type="entry name" value="FGAM_synth_I"/>
    <property type="match status" value="1"/>
</dbReference>
<evidence type="ECO:0000256" key="4">
    <source>
        <dbReference type="ARBA" id="ARBA00022755"/>
    </source>
</evidence>
<dbReference type="EMBL" id="CP093217">
    <property type="protein sequence ID" value="UQW80769.1"/>
    <property type="molecule type" value="Genomic_DNA"/>
</dbReference>
<keyword evidence="7 8" id="KW-0315">Glutamine amidotransferase</keyword>
<dbReference type="GO" id="GO:0005524">
    <property type="term" value="F:ATP binding"/>
    <property type="evidence" value="ECO:0007669"/>
    <property type="project" value="UniProtKB-KW"/>
</dbReference>
<evidence type="ECO:0000256" key="1">
    <source>
        <dbReference type="ARBA" id="ARBA00022490"/>
    </source>
</evidence>
<dbReference type="InterPro" id="IPR029062">
    <property type="entry name" value="Class_I_gatase-like"/>
</dbReference>
<gene>
    <name evidence="8 9" type="primary">purQ</name>
    <name evidence="9" type="ORF">BTJ66_01590</name>
    <name evidence="10" type="ORF">MNY58_09245</name>
</gene>
<evidence type="ECO:0000256" key="6">
    <source>
        <dbReference type="ARBA" id="ARBA00022840"/>
    </source>
</evidence>
<comment type="subcellular location">
    <subcellularLocation>
        <location evidence="8">Cytoplasm</location>
    </subcellularLocation>
</comment>
<dbReference type="UniPathway" id="UPA00074">
    <property type="reaction ID" value="UER00128"/>
</dbReference>
<dbReference type="Proteomes" id="UP001056588">
    <property type="component" value="Chromosome"/>
</dbReference>
<keyword evidence="2 8" id="KW-0436">Ligase</keyword>
<reference evidence="9" key="1">
    <citation type="journal article" date="2017" name="Appl. Environ. Microbiol.">
        <title>Staphylococcus edaphicus sp. nov., isolated in Antarctica, harbours mecC gene and genomic islands with suspected role in adaptation to extreme environment.</title>
        <authorList>
            <person name="Pantucek R."/>
            <person name="Sedlacek I."/>
            <person name="Indrakova A."/>
            <person name="Vrbovska V."/>
            <person name="Maslanova I."/>
            <person name="Kovarovic V."/>
            <person name="Svec P."/>
            <person name="Kralova S."/>
            <person name="Kristofova L."/>
            <person name="Keklakova J."/>
            <person name="Petras P."/>
            <person name="Doskar J."/>
        </authorList>
    </citation>
    <scope>NUCLEOTIDE SEQUENCE</scope>
    <source>
        <strain evidence="9">CCM 8730</strain>
    </source>
</reference>
<keyword evidence="12" id="KW-1185">Reference proteome</keyword>
<keyword evidence="5 8" id="KW-0378">Hydrolase</keyword>
<keyword evidence="1 8" id="KW-0963">Cytoplasm</keyword>
<comment type="pathway">
    <text evidence="8">Purine metabolism; IMP biosynthesis via de novo pathway; 5-amino-1-(5-phospho-D-ribosyl)imidazole from N(2)-formyl-N(1)-(5-phospho-D-ribosyl)glycinamide: step 1/2.</text>
</comment>
<feature type="active site" evidence="8">
    <location>
        <position position="195"/>
    </location>
</feature>
<evidence type="ECO:0000256" key="2">
    <source>
        <dbReference type="ARBA" id="ARBA00022598"/>
    </source>
</evidence>
<keyword evidence="6 8" id="KW-0067">ATP-binding</keyword>
<dbReference type="Pfam" id="PF13507">
    <property type="entry name" value="GATase_5"/>
    <property type="match status" value="1"/>
</dbReference>
<dbReference type="EMBL" id="MRZN01000002">
    <property type="protein sequence ID" value="PHK50557.1"/>
    <property type="molecule type" value="Genomic_DNA"/>
</dbReference>
<proteinExistence type="inferred from homology"/>
<comment type="subunit">
    <text evidence="8">Part of the FGAM synthase complex composed of 1 PurL, 1 PurQ and 2 PurS subunits.</text>
</comment>
<comment type="catalytic activity">
    <reaction evidence="8">
        <text>N(2)-formyl-N(1)-(5-phospho-beta-D-ribosyl)glycinamide + L-glutamine + ATP + H2O = 2-formamido-N(1)-(5-O-phospho-beta-D-ribosyl)acetamidine + L-glutamate + ADP + phosphate + H(+)</text>
        <dbReference type="Rhea" id="RHEA:17129"/>
        <dbReference type="ChEBI" id="CHEBI:15377"/>
        <dbReference type="ChEBI" id="CHEBI:15378"/>
        <dbReference type="ChEBI" id="CHEBI:29985"/>
        <dbReference type="ChEBI" id="CHEBI:30616"/>
        <dbReference type="ChEBI" id="CHEBI:43474"/>
        <dbReference type="ChEBI" id="CHEBI:58359"/>
        <dbReference type="ChEBI" id="CHEBI:147286"/>
        <dbReference type="ChEBI" id="CHEBI:147287"/>
        <dbReference type="ChEBI" id="CHEBI:456216"/>
        <dbReference type="EC" id="6.3.5.3"/>
    </reaction>
</comment>
<dbReference type="SUPFAM" id="SSF52317">
    <property type="entry name" value="Class I glutamine amidotransferase-like"/>
    <property type="match status" value="1"/>
</dbReference>
<dbReference type="AlphaFoldDB" id="A0A2C6WSW3"/>
<evidence type="ECO:0000313" key="11">
    <source>
        <dbReference type="Proteomes" id="UP000223828"/>
    </source>
</evidence>
<dbReference type="SMART" id="SM01211">
    <property type="entry name" value="GATase_5"/>
    <property type="match status" value="1"/>
</dbReference>
<evidence type="ECO:0000256" key="5">
    <source>
        <dbReference type="ARBA" id="ARBA00022801"/>
    </source>
</evidence>